<evidence type="ECO:0000313" key="2">
    <source>
        <dbReference type="Proteomes" id="UP001196413"/>
    </source>
</evidence>
<proteinExistence type="predicted"/>
<sequence>MAMGRTELQVLTFCCWKRQLLLRDAAKLICDAEDERTMSHVIAAKWHKRFGSGELDSPETGAILVKQCQISQRKDDQGKVQLFGASRNLVTPSLWSRWCTVKTQ</sequence>
<accession>A0AAD5QE20</accession>
<dbReference type="EMBL" id="JAHQIW010000100">
    <property type="protein sequence ID" value="KAJ1346014.1"/>
    <property type="molecule type" value="Genomic_DNA"/>
</dbReference>
<evidence type="ECO:0000313" key="1">
    <source>
        <dbReference type="EMBL" id="KAJ1346014.1"/>
    </source>
</evidence>
<name>A0AAD5QE20_PARTN</name>
<protein>
    <recommendedName>
        <fullName evidence="3">Mos1 transposase HTH domain-containing protein</fullName>
    </recommendedName>
</protein>
<evidence type="ECO:0008006" key="3">
    <source>
        <dbReference type="Google" id="ProtNLM"/>
    </source>
</evidence>
<organism evidence="1 2">
    <name type="scientific">Parelaphostrongylus tenuis</name>
    <name type="common">Meningeal worm</name>
    <dbReference type="NCBI Taxonomy" id="148309"/>
    <lineage>
        <taxon>Eukaryota</taxon>
        <taxon>Metazoa</taxon>
        <taxon>Ecdysozoa</taxon>
        <taxon>Nematoda</taxon>
        <taxon>Chromadorea</taxon>
        <taxon>Rhabditida</taxon>
        <taxon>Rhabditina</taxon>
        <taxon>Rhabditomorpha</taxon>
        <taxon>Strongyloidea</taxon>
        <taxon>Metastrongylidae</taxon>
        <taxon>Parelaphostrongylus</taxon>
    </lineage>
</organism>
<dbReference type="AlphaFoldDB" id="A0AAD5QE20"/>
<reference evidence="1" key="1">
    <citation type="submission" date="2021-06" db="EMBL/GenBank/DDBJ databases">
        <title>Parelaphostrongylus tenuis whole genome reference sequence.</title>
        <authorList>
            <person name="Garwood T.J."/>
            <person name="Larsen P.A."/>
            <person name="Fountain-Jones N.M."/>
            <person name="Garbe J.R."/>
            <person name="Macchietto M.G."/>
            <person name="Kania S.A."/>
            <person name="Gerhold R.W."/>
            <person name="Richards J.E."/>
            <person name="Wolf T.M."/>
        </authorList>
    </citation>
    <scope>NUCLEOTIDE SEQUENCE</scope>
    <source>
        <strain evidence="1">MNPRO001-30</strain>
        <tissue evidence="1">Meninges</tissue>
    </source>
</reference>
<gene>
    <name evidence="1" type="ORF">KIN20_000678</name>
</gene>
<keyword evidence="2" id="KW-1185">Reference proteome</keyword>
<comment type="caution">
    <text evidence="1">The sequence shown here is derived from an EMBL/GenBank/DDBJ whole genome shotgun (WGS) entry which is preliminary data.</text>
</comment>
<dbReference type="Proteomes" id="UP001196413">
    <property type="component" value="Unassembled WGS sequence"/>
</dbReference>